<gene>
    <name evidence="2" type="ORF">PCOR1329_LOCUS63998</name>
</gene>
<accession>A0ABN9W8H9</accession>
<sequence length="214" mass="22282">PRGAAGPAAVRLPAAREPFGRTPPIVSQPLPPGRQPLPPAEARPRQRCGWCARAGGRGAAGGPWARRRPRADLPGAPAPSGEPRQAEAASGGRAAASARPRGRRHADEARRGAPGPRVAPCARGQPQRCRCSAEGPAAADPRRSGRAGLAAHLAAPGDRPSERLARSTDHLLTATSRAEFSRSMSSLRATKSIHFHCSCPGPSWAQERCTCLPG</sequence>
<feature type="compositionally biased region" description="Pro residues" evidence="1">
    <location>
        <begin position="29"/>
        <end position="41"/>
    </location>
</feature>
<feature type="non-terminal residue" evidence="2">
    <location>
        <position position="214"/>
    </location>
</feature>
<evidence type="ECO:0000256" key="1">
    <source>
        <dbReference type="SAM" id="MobiDB-lite"/>
    </source>
</evidence>
<comment type="caution">
    <text evidence="2">The sequence shown here is derived from an EMBL/GenBank/DDBJ whole genome shotgun (WGS) entry which is preliminary data.</text>
</comment>
<proteinExistence type="predicted"/>
<organism evidence="2 3">
    <name type="scientific">Prorocentrum cordatum</name>
    <dbReference type="NCBI Taxonomy" id="2364126"/>
    <lineage>
        <taxon>Eukaryota</taxon>
        <taxon>Sar</taxon>
        <taxon>Alveolata</taxon>
        <taxon>Dinophyceae</taxon>
        <taxon>Prorocentrales</taxon>
        <taxon>Prorocentraceae</taxon>
        <taxon>Prorocentrum</taxon>
    </lineage>
</organism>
<evidence type="ECO:0000313" key="3">
    <source>
        <dbReference type="Proteomes" id="UP001189429"/>
    </source>
</evidence>
<feature type="compositionally biased region" description="Low complexity" evidence="1">
    <location>
        <begin position="86"/>
        <end position="99"/>
    </location>
</feature>
<dbReference type="Proteomes" id="UP001189429">
    <property type="component" value="Unassembled WGS sequence"/>
</dbReference>
<feature type="region of interest" description="Disordered" evidence="1">
    <location>
        <begin position="1"/>
        <end position="164"/>
    </location>
</feature>
<name>A0ABN9W8H9_9DINO</name>
<reference evidence="2" key="1">
    <citation type="submission" date="2023-10" db="EMBL/GenBank/DDBJ databases">
        <authorList>
            <person name="Chen Y."/>
            <person name="Shah S."/>
            <person name="Dougan E. K."/>
            <person name="Thang M."/>
            <person name="Chan C."/>
        </authorList>
    </citation>
    <scope>NUCLEOTIDE SEQUENCE [LARGE SCALE GENOMIC DNA]</scope>
</reference>
<keyword evidence="3" id="KW-1185">Reference proteome</keyword>
<feature type="non-terminal residue" evidence="2">
    <location>
        <position position="1"/>
    </location>
</feature>
<evidence type="ECO:0000313" key="2">
    <source>
        <dbReference type="EMBL" id="CAK0881034.1"/>
    </source>
</evidence>
<dbReference type="EMBL" id="CAUYUJ010018143">
    <property type="protein sequence ID" value="CAK0881034.1"/>
    <property type="molecule type" value="Genomic_DNA"/>
</dbReference>
<protein>
    <submittedName>
        <fullName evidence="2">Uncharacterized protein</fullName>
    </submittedName>
</protein>
<feature type="compositionally biased region" description="Low complexity" evidence="1">
    <location>
        <begin position="1"/>
        <end position="16"/>
    </location>
</feature>